<protein>
    <submittedName>
        <fullName evidence="2">DUF885 domain-containing protein</fullName>
    </submittedName>
</protein>
<feature type="chain" id="PRO_5045884596" evidence="1">
    <location>
        <begin position="21"/>
        <end position="596"/>
    </location>
</feature>
<evidence type="ECO:0000313" key="2">
    <source>
        <dbReference type="EMBL" id="MEJ5092985.1"/>
    </source>
</evidence>
<dbReference type="InterPro" id="IPR010281">
    <property type="entry name" value="DUF885"/>
</dbReference>
<comment type="caution">
    <text evidence="2">The sequence shown here is derived from an EMBL/GenBank/DDBJ whole genome shotgun (WGS) entry which is preliminary data.</text>
</comment>
<proteinExistence type="predicted"/>
<keyword evidence="1" id="KW-0732">Signal</keyword>
<evidence type="ECO:0000256" key="1">
    <source>
        <dbReference type="SAM" id="SignalP"/>
    </source>
</evidence>
<accession>A0ABU8Q0G3</accession>
<evidence type="ECO:0000313" key="3">
    <source>
        <dbReference type="Proteomes" id="UP001380365"/>
    </source>
</evidence>
<dbReference type="RefSeq" id="WP_132883455.1">
    <property type="nucleotide sequence ID" value="NZ_JBBGZA010000001.1"/>
</dbReference>
<dbReference type="EMBL" id="JBBGZA010000001">
    <property type="protein sequence ID" value="MEJ5092985.1"/>
    <property type="molecule type" value="Genomic_DNA"/>
</dbReference>
<organism evidence="2 3">
    <name type="scientific">Sphingomonas molluscorum</name>
    <dbReference type="NCBI Taxonomy" id="418184"/>
    <lineage>
        <taxon>Bacteria</taxon>
        <taxon>Pseudomonadati</taxon>
        <taxon>Pseudomonadota</taxon>
        <taxon>Alphaproteobacteria</taxon>
        <taxon>Sphingomonadales</taxon>
        <taxon>Sphingomonadaceae</taxon>
        <taxon>Sphingomonas</taxon>
    </lineage>
</organism>
<dbReference type="PANTHER" id="PTHR33361">
    <property type="entry name" value="GLR0591 PROTEIN"/>
    <property type="match status" value="1"/>
</dbReference>
<dbReference type="PANTHER" id="PTHR33361:SF15">
    <property type="entry name" value="DUF885 FAMILY LIPOPROTEIN"/>
    <property type="match status" value="1"/>
</dbReference>
<gene>
    <name evidence="2" type="ORF">WH159_00235</name>
</gene>
<dbReference type="Pfam" id="PF05960">
    <property type="entry name" value="DUF885"/>
    <property type="match status" value="1"/>
</dbReference>
<keyword evidence="3" id="KW-1185">Reference proteome</keyword>
<feature type="signal peptide" evidence="1">
    <location>
        <begin position="1"/>
        <end position="20"/>
    </location>
</feature>
<dbReference type="Proteomes" id="UP001380365">
    <property type="component" value="Unassembled WGS sequence"/>
</dbReference>
<sequence length="596" mass="65290">MRSGLFALLLLAGATLPGSAIVAKPAAPAAASAQDAAFEALGKRFLDEMARLRPTYATYLGDHRFDAEVDDLSAAGRGREVAALKRTQAALARIDRSKLSRENQVDAALLANELAYQLWTIETLKPHEWDPQGANESVSGGLYLLAARDFAPWPQRLRAAIARMEKTPQLFQQMRASLVPARVPEVFAKTVAQQNSGVLQIAEGMLAPHKGELSAADQKRFDAALATLKTAVADQQKWLDTVLVPQAKGDFRLGANLYDQKLRFALVTDLTRPEIKARALKAKADARAEMYAIARTVLAGKPNAPALPASPTPAQQQKAIEAALELTYAKHPARGGVIAEATKTLQQATAFVRAKNLITVPDTPVQIIEMPKFRQGVAVAYCDSPGPFEKQLGTFFAVSPIPEDWSDAQAESFLREYNDYMIHDLSVHEAMPGHYLQIAHANEYPSMLRAVLASGPFIEGWAVYAEGMMADQGYLNGDPLFKLTVLKMRLRSITNTLLDIGIHTEGMTEAQAMELMMQGAFQQEREAAGKWTRARLSSTQLLSYFVGYSEHLELRAAAEKREGAAFDLKRYNDAVLAHGSPPVRYVRALMLDEAIH</sequence>
<name>A0ABU8Q0G3_9SPHN</name>
<reference evidence="2 3" key="1">
    <citation type="submission" date="2023-12" db="EMBL/GenBank/DDBJ databases">
        <title>Gut-associated functions are favored during microbiome assembly across C. elegans life.</title>
        <authorList>
            <person name="Zimmermann J."/>
        </authorList>
    </citation>
    <scope>NUCLEOTIDE SEQUENCE [LARGE SCALE GENOMIC DNA]</scope>
    <source>
        <strain evidence="2 3">JUb134</strain>
    </source>
</reference>